<dbReference type="Proteomes" id="UP000193083">
    <property type="component" value="Unassembled WGS sequence"/>
</dbReference>
<reference evidence="4 5" key="1">
    <citation type="submission" date="2017-04" db="EMBL/GenBank/DDBJ databases">
        <authorList>
            <person name="Afonso C.L."/>
            <person name="Miller P.J."/>
            <person name="Scott M.A."/>
            <person name="Spackman E."/>
            <person name="Goraichik I."/>
            <person name="Dimitrov K.M."/>
            <person name="Suarez D.L."/>
            <person name="Swayne D.E."/>
        </authorList>
    </citation>
    <scope>NUCLEOTIDE SEQUENCE [LARGE SCALE GENOMIC DNA]</scope>
    <source>
        <strain evidence="4 5">B5P</strain>
    </source>
</reference>
<protein>
    <submittedName>
        <fullName evidence="4">HPt (Histidine-containing phosphotransfer) domain-containing protein</fullName>
    </submittedName>
</protein>
<evidence type="ECO:0000313" key="5">
    <source>
        <dbReference type="Proteomes" id="UP000193083"/>
    </source>
</evidence>
<accession>A0A1X7PBC9</accession>
<dbReference type="RefSeq" id="WP_244561775.1">
    <property type="nucleotide sequence ID" value="NZ_FXBL01000004.1"/>
</dbReference>
<gene>
    <name evidence="4" type="ORF">SAMN02982922_3727</name>
</gene>
<keyword evidence="1" id="KW-0902">Two-component regulatory system</keyword>
<dbReference type="Gene3D" id="1.20.120.160">
    <property type="entry name" value="HPT domain"/>
    <property type="match status" value="1"/>
</dbReference>
<feature type="compositionally biased region" description="Polar residues" evidence="2">
    <location>
        <begin position="1"/>
        <end position="33"/>
    </location>
</feature>
<sequence>MSVSTMDTGTEPMPQTSLQTVAFSNPGGETSPPSRGRPVDLVHLARQTLGDRELEREVLALFVQQATTVRDRIATATAAERTFLAHGLRGSAAGIGAFGVAAIATEIERNPHDKPLLLRLATSIDEVRDFIASISR</sequence>
<organism evidence="4 5">
    <name type="scientific">Mesorhizobium australicum</name>
    <dbReference type="NCBI Taxonomy" id="536018"/>
    <lineage>
        <taxon>Bacteria</taxon>
        <taxon>Pseudomonadati</taxon>
        <taxon>Pseudomonadota</taxon>
        <taxon>Alphaproteobacteria</taxon>
        <taxon>Hyphomicrobiales</taxon>
        <taxon>Phyllobacteriaceae</taxon>
        <taxon>Mesorhizobium</taxon>
    </lineage>
</organism>
<dbReference type="GO" id="GO:0000160">
    <property type="term" value="P:phosphorelay signal transduction system"/>
    <property type="evidence" value="ECO:0007669"/>
    <property type="project" value="UniProtKB-KW"/>
</dbReference>
<evidence type="ECO:0000256" key="1">
    <source>
        <dbReference type="ARBA" id="ARBA00023012"/>
    </source>
</evidence>
<feature type="domain" description="HPt" evidence="3">
    <location>
        <begin position="57"/>
        <end position="129"/>
    </location>
</feature>
<evidence type="ECO:0000256" key="2">
    <source>
        <dbReference type="SAM" id="MobiDB-lite"/>
    </source>
</evidence>
<proteinExistence type="predicted"/>
<dbReference type="Pfam" id="PF01627">
    <property type="entry name" value="Hpt"/>
    <property type="match status" value="1"/>
</dbReference>
<dbReference type="AlphaFoldDB" id="A0A1X7PBC9"/>
<dbReference type="EMBL" id="FXBL01000004">
    <property type="protein sequence ID" value="SMH48464.1"/>
    <property type="molecule type" value="Genomic_DNA"/>
</dbReference>
<dbReference type="InterPro" id="IPR008207">
    <property type="entry name" value="Sig_transdc_His_kin_Hpt_dom"/>
</dbReference>
<name>A0A1X7PBC9_9HYPH</name>
<evidence type="ECO:0000259" key="3">
    <source>
        <dbReference type="Pfam" id="PF01627"/>
    </source>
</evidence>
<dbReference type="InterPro" id="IPR036641">
    <property type="entry name" value="HPT_dom_sf"/>
</dbReference>
<dbReference type="SUPFAM" id="SSF47226">
    <property type="entry name" value="Histidine-containing phosphotransfer domain, HPT domain"/>
    <property type="match status" value="1"/>
</dbReference>
<evidence type="ECO:0000313" key="4">
    <source>
        <dbReference type="EMBL" id="SMH48464.1"/>
    </source>
</evidence>
<feature type="region of interest" description="Disordered" evidence="2">
    <location>
        <begin position="1"/>
        <end position="38"/>
    </location>
</feature>
<dbReference type="GO" id="GO:0004672">
    <property type="term" value="F:protein kinase activity"/>
    <property type="evidence" value="ECO:0007669"/>
    <property type="project" value="UniProtKB-ARBA"/>
</dbReference>
<keyword evidence="5" id="KW-1185">Reference proteome</keyword>